<dbReference type="AlphaFoldDB" id="A0ABD5WBD5"/>
<dbReference type="Proteomes" id="UP001596461">
    <property type="component" value="Unassembled WGS sequence"/>
</dbReference>
<dbReference type="EMBL" id="JBHTAH010000004">
    <property type="protein sequence ID" value="MFC7069222.1"/>
    <property type="molecule type" value="Genomic_DNA"/>
</dbReference>
<reference evidence="1 2" key="1">
    <citation type="journal article" date="2019" name="Int. J. Syst. Evol. Microbiol.">
        <title>The Global Catalogue of Microorganisms (GCM) 10K type strain sequencing project: providing services to taxonomists for standard genome sequencing and annotation.</title>
        <authorList>
            <consortium name="The Broad Institute Genomics Platform"/>
            <consortium name="The Broad Institute Genome Sequencing Center for Infectious Disease"/>
            <person name="Wu L."/>
            <person name="Ma J."/>
        </authorList>
    </citation>
    <scope>NUCLEOTIDE SEQUENCE [LARGE SCALE GENOMIC DNA]</scope>
    <source>
        <strain evidence="1 2">DT31</strain>
    </source>
</reference>
<name>A0ABD5WBD5_9EURY</name>
<gene>
    <name evidence="1" type="ORF">ACFQL9_06160</name>
</gene>
<keyword evidence="2" id="KW-1185">Reference proteome</keyword>
<accession>A0ABD5WBD5</accession>
<sequence length="135" mass="14385">MPSRRAFAAGAASTGLAGVSGCLWRTGLFRDTPTVYVNNYDDADHEVALSVVAADGSEAYRDTVAMPADTRYERDGPTLAVGRYTVTGTLDGDLVDEYRMTPLDTPIWGTRLPDLILEVDGELGRFAVLGSGGKP</sequence>
<dbReference type="PROSITE" id="PS51257">
    <property type="entry name" value="PROKAR_LIPOPROTEIN"/>
    <property type="match status" value="1"/>
</dbReference>
<proteinExistence type="predicted"/>
<comment type="caution">
    <text evidence="1">The sequence shown here is derived from an EMBL/GenBank/DDBJ whole genome shotgun (WGS) entry which is preliminary data.</text>
</comment>
<evidence type="ECO:0000313" key="2">
    <source>
        <dbReference type="Proteomes" id="UP001596461"/>
    </source>
</evidence>
<organism evidence="1 2">
    <name type="scientific">Halobaculum lipolyticum</name>
    <dbReference type="NCBI Taxonomy" id="3032001"/>
    <lineage>
        <taxon>Archaea</taxon>
        <taxon>Methanobacteriati</taxon>
        <taxon>Methanobacteriota</taxon>
        <taxon>Stenosarchaea group</taxon>
        <taxon>Halobacteria</taxon>
        <taxon>Halobacteriales</taxon>
        <taxon>Haloferacaceae</taxon>
        <taxon>Halobaculum</taxon>
    </lineage>
</organism>
<dbReference type="RefSeq" id="WP_284032129.1">
    <property type="nucleotide sequence ID" value="NZ_CP126154.1"/>
</dbReference>
<evidence type="ECO:0000313" key="1">
    <source>
        <dbReference type="EMBL" id="MFC7069222.1"/>
    </source>
</evidence>
<protein>
    <submittedName>
        <fullName evidence="1">Uncharacterized protein</fullName>
    </submittedName>
</protein>
<dbReference type="GeneID" id="81123958"/>